<accession>A0A1A9KDW2</accession>
<dbReference type="Gene3D" id="3.90.1300.10">
    <property type="entry name" value="Amidase signature (AS) domain"/>
    <property type="match status" value="1"/>
</dbReference>
<dbReference type="InterPro" id="IPR000120">
    <property type="entry name" value="Amidase"/>
</dbReference>
<dbReference type="AlphaFoldDB" id="A0A1A9KDW2"/>
<dbReference type="GO" id="GO:0016740">
    <property type="term" value="F:transferase activity"/>
    <property type="evidence" value="ECO:0007669"/>
    <property type="project" value="UniProtKB-KW"/>
</dbReference>
<evidence type="ECO:0000313" key="2">
    <source>
        <dbReference type="EMBL" id="ANI15320.1"/>
    </source>
</evidence>
<feature type="domain" description="Amidase" evidence="1">
    <location>
        <begin position="21"/>
        <end position="434"/>
    </location>
</feature>
<dbReference type="Pfam" id="PF01425">
    <property type="entry name" value="Amidase"/>
    <property type="match status" value="1"/>
</dbReference>
<dbReference type="PANTHER" id="PTHR11895:SF176">
    <property type="entry name" value="AMIDASE AMID-RELATED"/>
    <property type="match status" value="1"/>
</dbReference>
<protein>
    <submittedName>
        <fullName evidence="2">Glutamyl-tRNA amidotransferase</fullName>
    </submittedName>
</protein>
<dbReference type="EMBL" id="CP015878">
    <property type="protein sequence ID" value="ANI15320.1"/>
    <property type="molecule type" value="Genomic_DNA"/>
</dbReference>
<evidence type="ECO:0000259" key="1">
    <source>
        <dbReference type="Pfam" id="PF01425"/>
    </source>
</evidence>
<sequence length="448" mass="46469">MATLAETSRALERGETTALALVTAALERARSSAHVFTELFAAEALAQASAADARRARGQVLSALDGIPLAIKDIFDVRGSRTLAGSLTRREVPPAQADAAVVAALRANGMIALGKTNLSELAFSGLGLNPHFGTPTPDFPGVEPRAPGGSSAGSAVAVQRGIVSAALGSDTGGSVRVPAAFNGLAGFKSSPERYPMVGVHPLARSLDSLGPIARTVGDCVLLDAAMRGLRAPLIEAAPLAGSRLVIEAGILDDGGIEPAVRCNFLTLMRHLQAQGARLEWRRLAAVAEVRQLIPRDGWLGAIEGWDFLKDLVSGPQGGVIDHRVSSRLRSAADIPAQRVAAIRAARQRLLQAIAAELDGAFLAMPTVRHVAPPLAPLERDDALFATTNMATLSLTMIGSFLNMPGVAIPSGVDPQGLPTSALISAVQGRDDEVLALGLAVEAAFAEHR</sequence>
<dbReference type="InterPro" id="IPR036928">
    <property type="entry name" value="AS_sf"/>
</dbReference>
<keyword evidence="2" id="KW-0808">Transferase</keyword>
<dbReference type="PANTHER" id="PTHR11895">
    <property type="entry name" value="TRANSAMIDASE"/>
    <property type="match status" value="1"/>
</dbReference>
<reference evidence="2 3" key="1">
    <citation type="submission" date="2016-05" db="EMBL/GenBank/DDBJ databases">
        <title>Genome Sequence of Pseudomonas citronellolis Strain SJTE-3, an Estrogens and Persistent Organic Pollutants degradation strain.</title>
        <authorList>
            <person name="Liang R."/>
        </authorList>
    </citation>
    <scope>NUCLEOTIDE SEQUENCE [LARGE SCALE GENOMIC DNA]</scope>
    <source>
        <strain evidence="2 3">SJTE-3</strain>
    </source>
</reference>
<gene>
    <name evidence="2" type="ORF">A9C11_15615</name>
</gene>
<proteinExistence type="predicted"/>
<name>A0A1A9KDW2_9PSED</name>
<evidence type="ECO:0000313" key="3">
    <source>
        <dbReference type="Proteomes" id="UP000077748"/>
    </source>
</evidence>
<dbReference type="RefSeq" id="WP_064583167.1">
    <property type="nucleotide sequence ID" value="NZ_CP015878.1"/>
</dbReference>
<organism evidence="2 3">
    <name type="scientific">Pseudomonas citronellolis</name>
    <dbReference type="NCBI Taxonomy" id="53408"/>
    <lineage>
        <taxon>Bacteria</taxon>
        <taxon>Pseudomonadati</taxon>
        <taxon>Pseudomonadota</taxon>
        <taxon>Gammaproteobacteria</taxon>
        <taxon>Pseudomonadales</taxon>
        <taxon>Pseudomonadaceae</taxon>
        <taxon>Pseudomonas</taxon>
    </lineage>
</organism>
<dbReference type="Proteomes" id="UP000077748">
    <property type="component" value="Chromosome"/>
</dbReference>
<dbReference type="InterPro" id="IPR023631">
    <property type="entry name" value="Amidase_dom"/>
</dbReference>
<dbReference type="SUPFAM" id="SSF75304">
    <property type="entry name" value="Amidase signature (AS) enzymes"/>
    <property type="match status" value="1"/>
</dbReference>